<gene>
    <name evidence="5" type="ORF">NCI01_00325</name>
</gene>
<comment type="caution">
    <text evidence="5">The sequence shown here is derived from an EMBL/GenBank/DDBJ whole genome shotgun (WGS) entry which is preliminary data.</text>
</comment>
<comment type="subcellular location">
    <subcellularLocation>
        <location evidence="1">Secreted</location>
    </subcellularLocation>
</comment>
<evidence type="ECO:0008006" key="7">
    <source>
        <dbReference type="Google" id="ProtNLM"/>
    </source>
</evidence>
<dbReference type="InterPro" id="IPR050557">
    <property type="entry name" value="RTX_toxin/Mannuronan_C5-epim"/>
</dbReference>
<reference evidence="5 6" key="1">
    <citation type="submission" date="2022-06" db="EMBL/GenBank/DDBJ databases">
        <authorList>
            <person name="So Y."/>
        </authorList>
    </citation>
    <scope>NUCLEOTIDE SEQUENCE [LARGE SCALE GENOMIC DNA]</scope>
    <source>
        <strain evidence="5 6">STR3</strain>
    </source>
</reference>
<dbReference type="Proteomes" id="UP001204524">
    <property type="component" value="Unassembled WGS sequence"/>
</dbReference>
<accession>A0ABT1KUD2</accession>
<evidence type="ECO:0000313" key="5">
    <source>
        <dbReference type="EMBL" id="MCP3420231.1"/>
    </source>
</evidence>
<protein>
    <recommendedName>
        <fullName evidence="7">Calcium-binding protein</fullName>
    </recommendedName>
</protein>
<evidence type="ECO:0000256" key="2">
    <source>
        <dbReference type="ARBA" id="ARBA00022525"/>
    </source>
</evidence>
<dbReference type="PROSITE" id="PS00330">
    <property type="entry name" value="HEMOLYSIN_CALCIUM"/>
    <property type="match status" value="1"/>
</dbReference>
<dbReference type="PRINTS" id="PR00313">
    <property type="entry name" value="CABNDNGRPT"/>
</dbReference>
<keyword evidence="2" id="KW-0964">Secreted</keyword>
<dbReference type="EMBL" id="JANARS010000001">
    <property type="protein sequence ID" value="MCP3420231.1"/>
    <property type="molecule type" value="Genomic_DNA"/>
</dbReference>
<evidence type="ECO:0000256" key="3">
    <source>
        <dbReference type="SAM" id="MobiDB-lite"/>
    </source>
</evidence>
<feature type="signal peptide" evidence="4">
    <location>
        <begin position="1"/>
        <end position="23"/>
    </location>
</feature>
<dbReference type="InterPro" id="IPR001343">
    <property type="entry name" value="Hemolysn_Ca-bd"/>
</dbReference>
<keyword evidence="4" id="KW-0732">Signal</keyword>
<feature type="compositionally biased region" description="Gly residues" evidence="3">
    <location>
        <begin position="410"/>
        <end position="422"/>
    </location>
</feature>
<dbReference type="PANTHER" id="PTHR38340">
    <property type="entry name" value="S-LAYER PROTEIN"/>
    <property type="match status" value="1"/>
</dbReference>
<organism evidence="5 6">
    <name type="scientific">Nocardioides pinisoli</name>
    <dbReference type="NCBI Taxonomy" id="2950279"/>
    <lineage>
        <taxon>Bacteria</taxon>
        <taxon>Bacillati</taxon>
        <taxon>Actinomycetota</taxon>
        <taxon>Actinomycetes</taxon>
        <taxon>Propionibacteriales</taxon>
        <taxon>Nocardioidaceae</taxon>
        <taxon>Nocardioides</taxon>
    </lineage>
</organism>
<dbReference type="Gene3D" id="2.150.10.10">
    <property type="entry name" value="Serralysin-like metalloprotease, C-terminal"/>
    <property type="match status" value="3"/>
</dbReference>
<proteinExistence type="predicted"/>
<evidence type="ECO:0000313" key="6">
    <source>
        <dbReference type="Proteomes" id="UP001204524"/>
    </source>
</evidence>
<name>A0ABT1KUD2_9ACTN</name>
<keyword evidence="6" id="KW-1185">Reference proteome</keyword>
<dbReference type="SUPFAM" id="SSF51120">
    <property type="entry name" value="beta-Roll"/>
    <property type="match status" value="2"/>
</dbReference>
<evidence type="ECO:0000256" key="4">
    <source>
        <dbReference type="SAM" id="SignalP"/>
    </source>
</evidence>
<feature type="chain" id="PRO_5047175307" description="Calcium-binding protein" evidence="4">
    <location>
        <begin position="24"/>
        <end position="457"/>
    </location>
</feature>
<sequence>MRRTATLTALAGLALSTLGPVTAAPATAAVGCDGKAATIVVPSPEGPITDSTETAPVTGTPGDDVIVGSEARDTIDGGAGNDTICALGGEDMVRGGVGDDRLFGGLDGVYVADDDFWGDVVVPGPGDDHVDLGHDPQGEDLWYGDSIYLDRVSFRDATGPVTVDMAAGTATGEGTDTIAPVVLGAGVEGSPYADVIRGTDLDDQIDAGGGDDVVEGRGGDDVIEADRGYSGMPNPPAPEPGDDVVHGGPGMDTVDGGHGVDELYGDGGRDSLRVAAAEEGTRVLGGPGRDGLGSWSFRNSGRATFLGGGGNDVLYPAIKGKGDKVVVRGGGGADRIAPAASLRAAPHRSRVEIDARRGTYRMKVGTPIRFSSVTSFGWEGSAETRLTWWGTRRSEVLSLTEQYGPVRAYGGGGNDRIGGGQGRDLLDGGRGRDVLDGSNGRDRCVRGERLKACELRR</sequence>
<dbReference type="RefSeq" id="WP_254179479.1">
    <property type="nucleotide sequence ID" value="NZ_JANARS010000001.1"/>
</dbReference>
<dbReference type="Pfam" id="PF00353">
    <property type="entry name" value="HemolysinCabind"/>
    <property type="match status" value="5"/>
</dbReference>
<evidence type="ECO:0000256" key="1">
    <source>
        <dbReference type="ARBA" id="ARBA00004613"/>
    </source>
</evidence>
<feature type="compositionally biased region" description="Basic and acidic residues" evidence="3">
    <location>
        <begin position="424"/>
        <end position="438"/>
    </location>
</feature>
<feature type="region of interest" description="Disordered" evidence="3">
    <location>
        <begin position="410"/>
        <end position="438"/>
    </location>
</feature>
<dbReference type="InterPro" id="IPR018511">
    <property type="entry name" value="Hemolysin-typ_Ca-bd_CS"/>
</dbReference>
<dbReference type="InterPro" id="IPR011049">
    <property type="entry name" value="Serralysin-like_metalloprot_C"/>
</dbReference>
<dbReference type="PANTHER" id="PTHR38340:SF1">
    <property type="entry name" value="S-LAYER PROTEIN"/>
    <property type="match status" value="1"/>
</dbReference>
<dbReference type="PROSITE" id="PS51257">
    <property type="entry name" value="PROKAR_LIPOPROTEIN"/>
    <property type="match status" value="1"/>
</dbReference>